<dbReference type="OrthoDB" id="2922096at2759"/>
<dbReference type="Proteomes" id="UP000620124">
    <property type="component" value="Unassembled WGS sequence"/>
</dbReference>
<gene>
    <name evidence="1" type="ORF">MVEN_00946400</name>
</gene>
<dbReference type="EMBL" id="JACAZI010000007">
    <property type="protein sequence ID" value="KAF7356157.1"/>
    <property type="molecule type" value="Genomic_DNA"/>
</dbReference>
<organism evidence="1 2">
    <name type="scientific">Mycena venus</name>
    <dbReference type="NCBI Taxonomy" id="2733690"/>
    <lineage>
        <taxon>Eukaryota</taxon>
        <taxon>Fungi</taxon>
        <taxon>Dikarya</taxon>
        <taxon>Basidiomycota</taxon>
        <taxon>Agaricomycotina</taxon>
        <taxon>Agaricomycetes</taxon>
        <taxon>Agaricomycetidae</taxon>
        <taxon>Agaricales</taxon>
        <taxon>Marasmiineae</taxon>
        <taxon>Mycenaceae</taxon>
        <taxon>Mycena</taxon>
    </lineage>
</organism>
<name>A0A8H7D1P1_9AGAR</name>
<protein>
    <recommendedName>
        <fullName evidence="3">F-box domain-containing protein</fullName>
    </recommendedName>
</protein>
<sequence>MKLENVRLRIRLSDIETLLLQMETDTSRRFSARLKQERQRRLMQEKTTIQKSLDLIIYPILSIPVEIMSEIFLHCLPLDGTLVLTLNTDATFDTTLFDSLTLPTLRSLTLGAHGTFSVRLYHTSREVGAITTILSAMPFLTSFELHLSYAVSSAIIFFDILNQLNESVTFLPRIRKLLFSVFPRASWEDRLISILVDALTSRWEAKSGVAQLVDFEFQLPSYLVVELDARILDCVSKLREQGMQICVGPRL</sequence>
<keyword evidence="2" id="KW-1185">Reference proteome</keyword>
<comment type="caution">
    <text evidence="1">The sequence shown here is derived from an EMBL/GenBank/DDBJ whole genome shotgun (WGS) entry which is preliminary data.</text>
</comment>
<evidence type="ECO:0008006" key="3">
    <source>
        <dbReference type="Google" id="ProtNLM"/>
    </source>
</evidence>
<evidence type="ECO:0000313" key="1">
    <source>
        <dbReference type="EMBL" id="KAF7356157.1"/>
    </source>
</evidence>
<proteinExistence type="predicted"/>
<dbReference type="AlphaFoldDB" id="A0A8H7D1P1"/>
<accession>A0A8H7D1P1</accession>
<reference evidence="1" key="1">
    <citation type="submission" date="2020-05" db="EMBL/GenBank/DDBJ databases">
        <title>Mycena genomes resolve the evolution of fungal bioluminescence.</title>
        <authorList>
            <person name="Tsai I.J."/>
        </authorList>
    </citation>
    <scope>NUCLEOTIDE SEQUENCE</scope>
    <source>
        <strain evidence="1">CCC161011</strain>
    </source>
</reference>
<evidence type="ECO:0000313" key="2">
    <source>
        <dbReference type="Proteomes" id="UP000620124"/>
    </source>
</evidence>